<sequence>MRILSFNGQTHNWSLGNIIKCFNNHNLLFIFLYHRKYLCHIFQLVIFYCCLASVDGVNRWHINTRLCMKICRIVSGNFS</sequence>
<reference evidence="1" key="2">
    <citation type="submission" date="2023-04" db="EMBL/GenBank/DDBJ databases">
        <authorList>
            <person name="Bu L."/>
            <person name="Lu L."/>
            <person name="Laidemitt M.R."/>
            <person name="Zhang S.M."/>
            <person name="Mutuku M."/>
            <person name="Mkoji G."/>
            <person name="Steinauer M."/>
            <person name="Loker E.S."/>
        </authorList>
    </citation>
    <scope>NUCLEOTIDE SEQUENCE</scope>
    <source>
        <strain evidence="1">KasaAsao</strain>
        <tissue evidence="1">Whole Snail</tissue>
    </source>
</reference>
<dbReference type="Proteomes" id="UP001233172">
    <property type="component" value="Unassembled WGS sequence"/>
</dbReference>
<reference evidence="1" key="1">
    <citation type="journal article" date="2023" name="PLoS Negl. Trop. Dis.">
        <title>A genome sequence for Biomphalaria pfeifferi, the major vector snail for the human-infecting parasite Schistosoma mansoni.</title>
        <authorList>
            <person name="Bu L."/>
            <person name="Lu L."/>
            <person name="Laidemitt M.R."/>
            <person name="Zhang S.M."/>
            <person name="Mutuku M."/>
            <person name="Mkoji G."/>
            <person name="Steinauer M."/>
            <person name="Loker E.S."/>
        </authorList>
    </citation>
    <scope>NUCLEOTIDE SEQUENCE</scope>
    <source>
        <strain evidence="1">KasaAsao</strain>
    </source>
</reference>
<evidence type="ECO:0000313" key="1">
    <source>
        <dbReference type="EMBL" id="KAK0050193.1"/>
    </source>
</evidence>
<comment type="caution">
    <text evidence="1">The sequence shown here is derived from an EMBL/GenBank/DDBJ whole genome shotgun (WGS) entry which is preliminary data.</text>
</comment>
<protein>
    <submittedName>
        <fullName evidence="1">Uncharacterized protein</fullName>
    </submittedName>
</protein>
<dbReference type="EMBL" id="JASAOG010000117">
    <property type="protein sequence ID" value="KAK0050193.1"/>
    <property type="molecule type" value="Genomic_DNA"/>
</dbReference>
<proteinExistence type="predicted"/>
<keyword evidence="2" id="KW-1185">Reference proteome</keyword>
<accession>A0AAD8F4C7</accession>
<gene>
    <name evidence="1" type="ORF">Bpfe_020411</name>
</gene>
<evidence type="ECO:0000313" key="2">
    <source>
        <dbReference type="Proteomes" id="UP001233172"/>
    </source>
</evidence>
<name>A0AAD8F4C7_BIOPF</name>
<organism evidence="1 2">
    <name type="scientific">Biomphalaria pfeifferi</name>
    <name type="common">Bloodfluke planorb</name>
    <name type="synonym">Freshwater snail</name>
    <dbReference type="NCBI Taxonomy" id="112525"/>
    <lineage>
        <taxon>Eukaryota</taxon>
        <taxon>Metazoa</taxon>
        <taxon>Spiralia</taxon>
        <taxon>Lophotrochozoa</taxon>
        <taxon>Mollusca</taxon>
        <taxon>Gastropoda</taxon>
        <taxon>Heterobranchia</taxon>
        <taxon>Euthyneura</taxon>
        <taxon>Panpulmonata</taxon>
        <taxon>Hygrophila</taxon>
        <taxon>Lymnaeoidea</taxon>
        <taxon>Planorbidae</taxon>
        <taxon>Biomphalaria</taxon>
    </lineage>
</organism>
<dbReference type="AlphaFoldDB" id="A0AAD8F4C7"/>